<dbReference type="PANTHER" id="PTHR38119">
    <property type="entry name" value="BTB DOMAIN-CONTAINING PROTEIN-RELATED"/>
    <property type="match status" value="1"/>
</dbReference>
<name>A0A4Z1PJF1_9PEZI</name>
<dbReference type="OrthoDB" id="2129688at2759"/>
<accession>A0A4Z1PJF1</accession>
<dbReference type="STRING" id="86259.A0A4Z1PJF1"/>
<organism evidence="2 3">
    <name type="scientific">Venturia nashicola</name>
    <dbReference type="NCBI Taxonomy" id="86259"/>
    <lineage>
        <taxon>Eukaryota</taxon>
        <taxon>Fungi</taxon>
        <taxon>Dikarya</taxon>
        <taxon>Ascomycota</taxon>
        <taxon>Pezizomycotina</taxon>
        <taxon>Dothideomycetes</taxon>
        <taxon>Pleosporomycetidae</taxon>
        <taxon>Venturiales</taxon>
        <taxon>Venturiaceae</taxon>
        <taxon>Venturia</taxon>
    </lineage>
</organism>
<proteinExistence type="predicted"/>
<keyword evidence="3" id="KW-1185">Reference proteome</keyword>
<comment type="caution">
    <text evidence="2">The sequence shown here is derived from an EMBL/GenBank/DDBJ whole genome shotgun (WGS) entry which is preliminary data.</text>
</comment>
<reference evidence="2 3" key="1">
    <citation type="submission" date="2019-04" db="EMBL/GenBank/DDBJ databases">
        <title>High contiguity whole genome sequence and gene annotation resource for two Venturia nashicola isolates.</title>
        <authorList>
            <person name="Prokchorchik M."/>
            <person name="Won K."/>
            <person name="Lee Y."/>
            <person name="Choi E.D."/>
            <person name="Segonzac C."/>
            <person name="Sohn K.H."/>
        </authorList>
    </citation>
    <scope>NUCLEOTIDE SEQUENCE [LARGE SCALE GENOMIC DNA]</scope>
    <source>
        <strain evidence="2 3">PRI2</strain>
    </source>
</reference>
<dbReference type="PANTHER" id="PTHR38119:SF2">
    <property type="entry name" value="TRANSCRIPTION FACTOR DOMAIN-CONTAINING PROTEIN"/>
    <property type="match status" value="1"/>
</dbReference>
<sequence>MDFSGFPLCTNGDVLIILSNTDRLQLHAEILKRHSKFFKERITQQNAATLSSGAQKQGETVRWRFDLLDKPDLDGEGAGRLVAIDLDSSAQPLDHQRLATADYSGRSSHPLYSTYMKVLSSFYSRPFDIEEHNDMGRLLSECVALIDVSEYLGCVHSVSHTINAALLGQGQILFRSIASIPTAWVSLALRVRSVSVLIESIVHLTGQWNKMSDEMKGNLDPKVRELCQKKHEEVQILKRAIECKVLKFYPDPMKRELGAPPPKISRMSYSNDIMEWMALCLFRHWFSSCLATDQHRHSEDGGYRLYSKLAQGGQAYLAKTELKAYHEKFPMSTRGENVLEKHIEELKKLLMPIVRPVMKNESQLDCERFPVDYTTCIKITREECIDMWADDEDVPEWARMMPPPGGKGMMKPPHVNGHGNGYSNRTGKNLGRPSGSHKRARMDDDY</sequence>
<evidence type="ECO:0000313" key="2">
    <source>
        <dbReference type="EMBL" id="TID23510.1"/>
    </source>
</evidence>
<dbReference type="Proteomes" id="UP000298493">
    <property type="component" value="Unassembled WGS sequence"/>
</dbReference>
<protein>
    <recommendedName>
        <fullName evidence="4">BTB domain-containing protein</fullName>
    </recommendedName>
</protein>
<gene>
    <name evidence="2" type="ORF">E6O75_ATG03146</name>
</gene>
<feature type="region of interest" description="Disordered" evidence="1">
    <location>
        <begin position="403"/>
        <end position="446"/>
    </location>
</feature>
<evidence type="ECO:0000313" key="3">
    <source>
        <dbReference type="Proteomes" id="UP000298493"/>
    </source>
</evidence>
<dbReference type="AlphaFoldDB" id="A0A4Z1PJF1"/>
<dbReference type="EMBL" id="SNSC02000006">
    <property type="protein sequence ID" value="TID23510.1"/>
    <property type="molecule type" value="Genomic_DNA"/>
</dbReference>
<evidence type="ECO:0008006" key="4">
    <source>
        <dbReference type="Google" id="ProtNLM"/>
    </source>
</evidence>
<evidence type="ECO:0000256" key="1">
    <source>
        <dbReference type="SAM" id="MobiDB-lite"/>
    </source>
</evidence>